<sequence length="254" mass="27945">MADTDQAYAIQIEDPKVTAPGITVGKWEVGFCGCFTDMVPNCLMVTFCPCVSLAQVLSRLGMMNFTTALILTLLLGVLAAFTGGLGYIVFAIWIWSARSKTRERFQIPGGSCDDYCAACCCGCCALAQIATHIKSYQPGSCGFGPQDTLPAYSRTYRRDTRLRLVVLASGNRWEEAESVILAIHYARSACSTWQSIRKRCYRWLRLVQRLTSYDPHGSARTQDHGGHHGPTDQAYAIQVEEFATKDGSDITVGK</sequence>
<proteinExistence type="predicted"/>
<evidence type="ECO:0000313" key="2">
    <source>
        <dbReference type="EMBL" id="KAE9100429.1"/>
    </source>
</evidence>
<evidence type="ECO:0008006" key="10">
    <source>
        <dbReference type="Google" id="ProtNLM"/>
    </source>
</evidence>
<dbReference type="PANTHER" id="PTHR15907">
    <property type="entry name" value="DUF614 FAMILY PROTEIN-RELATED"/>
    <property type="match status" value="1"/>
</dbReference>
<reference evidence="6 7" key="1">
    <citation type="submission" date="2018-08" db="EMBL/GenBank/DDBJ databases">
        <title>Genomic investigation of the strawberry pathogen Phytophthora fragariae indicates pathogenicity is determined by transcriptional variation in three key races.</title>
        <authorList>
            <person name="Adams T.M."/>
            <person name="Armitage A.D."/>
            <person name="Sobczyk M.K."/>
            <person name="Bates H.J."/>
            <person name="Dunwell J.M."/>
            <person name="Nellist C.F."/>
            <person name="Harrison R.J."/>
        </authorList>
    </citation>
    <scope>NUCLEOTIDE SEQUENCE [LARGE SCALE GENOMIC DNA]</scope>
    <source>
        <strain evidence="4 7">BC-1</strain>
        <strain evidence="5 9">BC-23</strain>
        <strain evidence="3 6">NOV-27</strain>
        <strain evidence="2 8">NOV-71</strain>
    </source>
</reference>
<organism evidence="3 6">
    <name type="scientific">Phytophthora fragariae</name>
    <dbReference type="NCBI Taxonomy" id="53985"/>
    <lineage>
        <taxon>Eukaryota</taxon>
        <taxon>Sar</taxon>
        <taxon>Stramenopiles</taxon>
        <taxon>Oomycota</taxon>
        <taxon>Peronosporomycetes</taxon>
        <taxon>Peronosporales</taxon>
        <taxon>Peronosporaceae</taxon>
        <taxon>Phytophthora</taxon>
    </lineage>
</organism>
<comment type="caution">
    <text evidence="3">The sequence shown here is derived from an EMBL/GenBank/DDBJ whole genome shotgun (WGS) entry which is preliminary data.</text>
</comment>
<evidence type="ECO:0000256" key="1">
    <source>
        <dbReference type="SAM" id="Phobius"/>
    </source>
</evidence>
<name>A0A6A3XCC7_9STRA</name>
<feature type="transmembrane region" description="Helical" evidence="1">
    <location>
        <begin position="68"/>
        <end position="95"/>
    </location>
</feature>
<keyword evidence="1" id="KW-0472">Membrane</keyword>
<dbReference type="Proteomes" id="UP000476176">
    <property type="component" value="Unassembled WGS sequence"/>
</dbReference>
<gene>
    <name evidence="4" type="ORF">PF002_g17035</name>
    <name evidence="5" type="ORF">PF004_g13264</name>
    <name evidence="3" type="ORF">PF005_g15488</name>
    <name evidence="2" type="ORF">PF007_g15513</name>
</gene>
<dbReference type="NCBIfam" id="TIGR01571">
    <property type="entry name" value="A_thal_Cys_rich"/>
    <property type="match status" value="1"/>
</dbReference>
<dbReference type="Proteomes" id="UP000441208">
    <property type="component" value="Unassembled WGS sequence"/>
</dbReference>
<dbReference type="EMBL" id="QXFZ01000952">
    <property type="protein sequence ID" value="KAE9100429.1"/>
    <property type="molecule type" value="Genomic_DNA"/>
</dbReference>
<keyword evidence="1" id="KW-0812">Transmembrane</keyword>
<dbReference type="Proteomes" id="UP000440367">
    <property type="component" value="Unassembled WGS sequence"/>
</dbReference>
<evidence type="ECO:0000313" key="4">
    <source>
        <dbReference type="EMBL" id="KAE9216576.1"/>
    </source>
</evidence>
<keyword evidence="1" id="KW-1133">Transmembrane helix</keyword>
<dbReference type="AlphaFoldDB" id="A0A6A3XCC7"/>
<evidence type="ECO:0000313" key="6">
    <source>
        <dbReference type="Proteomes" id="UP000433483"/>
    </source>
</evidence>
<dbReference type="OrthoDB" id="166822at2759"/>
<accession>A0A6A3XCC7</accession>
<dbReference type="Pfam" id="PF04749">
    <property type="entry name" value="PLAC8"/>
    <property type="match status" value="1"/>
</dbReference>
<protein>
    <recommendedName>
        <fullName evidence="10">PLAC8 family protein</fullName>
    </recommendedName>
</protein>
<dbReference type="Proteomes" id="UP000433483">
    <property type="component" value="Unassembled WGS sequence"/>
</dbReference>
<dbReference type="EMBL" id="QXGC01000797">
    <property type="protein sequence ID" value="KAE9220678.1"/>
    <property type="molecule type" value="Genomic_DNA"/>
</dbReference>
<evidence type="ECO:0000313" key="7">
    <source>
        <dbReference type="Proteomes" id="UP000440367"/>
    </source>
</evidence>
<evidence type="ECO:0000313" key="8">
    <source>
        <dbReference type="Proteomes" id="UP000441208"/>
    </source>
</evidence>
<evidence type="ECO:0000313" key="9">
    <source>
        <dbReference type="Proteomes" id="UP000476176"/>
    </source>
</evidence>
<dbReference type="EMBL" id="QXGB01000963">
    <property type="protein sequence ID" value="KAE9200074.1"/>
    <property type="molecule type" value="Genomic_DNA"/>
</dbReference>
<dbReference type="EMBL" id="QXGD01001040">
    <property type="protein sequence ID" value="KAE9216576.1"/>
    <property type="molecule type" value="Genomic_DNA"/>
</dbReference>
<keyword evidence="6" id="KW-1185">Reference proteome</keyword>
<dbReference type="InterPro" id="IPR006461">
    <property type="entry name" value="PLAC_motif_containing"/>
</dbReference>
<evidence type="ECO:0000313" key="5">
    <source>
        <dbReference type="EMBL" id="KAE9220678.1"/>
    </source>
</evidence>
<evidence type="ECO:0000313" key="3">
    <source>
        <dbReference type="EMBL" id="KAE9200074.1"/>
    </source>
</evidence>